<dbReference type="InterPro" id="IPR018225">
    <property type="entry name" value="Transaldolase_AS"/>
</dbReference>
<evidence type="ECO:0000256" key="2">
    <source>
        <dbReference type="ARBA" id="ARBA00004857"/>
    </source>
</evidence>
<keyword evidence="4 9" id="KW-0963">Cytoplasm</keyword>
<dbReference type="GO" id="GO:0042182">
    <property type="term" value="P:ketone catabolic process"/>
    <property type="evidence" value="ECO:0007669"/>
    <property type="project" value="UniProtKB-ARBA"/>
</dbReference>
<dbReference type="GO" id="GO:0005737">
    <property type="term" value="C:cytoplasm"/>
    <property type="evidence" value="ECO:0007669"/>
    <property type="project" value="UniProtKB-SubCell"/>
</dbReference>
<dbReference type="UniPathway" id="UPA00115">
    <property type="reaction ID" value="UER00414"/>
</dbReference>
<dbReference type="Pfam" id="PF00923">
    <property type="entry name" value="TAL_FSA"/>
    <property type="match status" value="1"/>
</dbReference>
<evidence type="ECO:0000256" key="5">
    <source>
        <dbReference type="ARBA" id="ARBA00022679"/>
    </source>
</evidence>
<gene>
    <name evidence="9" type="primary">tal</name>
    <name evidence="10" type="ORF">A9Q84_06640</name>
</gene>
<evidence type="ECO:0000313" key="10">
    <source>
        <dbReference type="EMBL" id="OUR97958.1"/>
    </source>
</evidence>
<dbReference type="InterPro" id="IPR013785">
    <property type="entry name" value="Aldolase_TIM"/>
</dbReference>
<evidence type="ECO:0000256" key="7">
    <source>
        <dbReference type="ARBA" id="ARBA00023270"/>
    </source>
</evidence>
<dbReference type="PANTHER" id="PTHR10683:SF40">
    <property type="entry name" value="FRUCTOSE-6-PHOSPHATE ALDOLASE 1-RELATED"/>
    <property type="match status" value="1"/>
</dbReference>
<dbReference type="InterPro" id="IPR004731">
    <property type="entry name" value="Transaldolase_3B/F6P_aldolase"/>
</dbReference>
<dbReference type="Gene3D" id="3.20.20.70">
    <property type="entry name" value="Aldolase class I"/>
    <property type="match status" value="1"/>
</dbReference>
<comment type="catalytic activity">
    <reaction evidence="8 9">
        <text>D-sedoheptulose 7-phosphate + D-glyceraldehyde 3-phosphate = D-erythrose 4-phosphate + beta-D-fructose 6-phosphate</text>
        <dbReference type="Rhea" id="RHEA:17053"/>
        <dbReference type="ChEBI" id="CHEBI:16897"/>
        <dbReference type="ChEBI" id="CHEBI:57483"/>
        <dbReference type="ChEBI" id="CHEBI:57634"/>
        <dbReference type="ChEBI" id="CHEBI:59776"/>
        <dbReference type="EC" id="2.2.1.2"/>
    </reaction>
</comment>
<evidence type="ECO:0000256" key="9">
    <source>
        <dbReference type="HAMAP-Rule" id="MF_00494"/>
    </source>
</evidence>
<dbReference type="SUPFAM" id="SSF51569">
    <property type="entry name" value="Aldolase"/>
    <property type="match status" value="1"/>
</dbReference>
<dbReference type="InterPro" id="IPR022999">
    <property type="entry name" value="Transaldolase_3B"/>
</dbReference>
<comment type="similarity">
    <text evidence="3 9">Belongs to the transaldolase family. Type 3B subfamily.</text>
</comment>
<dbReference type="AlphaFoldDB" id="A0A1Y5FAB1"/>
<evidence type="ECO:0000256" key="8">
    <source>
        <dbReference type="ARBA" id="ARBA00048810"/>
    </source>
</evidence>
<dbReference type="EMBL" id="MAAO01000005">
    <property type="protein sequence ID" value="OUR97958.1"/>
    <property type="molecule type" value="Genomic_DNA"/>
</dbReference>
<comment type="pathway">
    <text evidence="2 9">Carbohydrate degradation; pentose phosphate pathway; D-glyceraldehyde 3-phosphate and beta-D-fructose 6-phosphate from D-ribose 5-phosphate and D-xylulose 5-phosphate (non-oxidative stage): step 2/3.</text>
</comment>
<dbReference type="HAMAP" id="MF_00494">
    <property type="entry name" value="Transaldolase_3b"/>
    <property type="match status" value="1"/>
</dbReference>
<dbReference type="PANTHER" id="PTHR10683">
    <property type="entry name" value="TRANSALDOLASE"/>
    <property type="match status" value="1"/>
</dbReference>
<evidence type="ECO:0000256" key="4">
    <source>
        <dbReference type="ARBA" id="ARBA00022490"/>
    </source>
</evidence>
<dbReference type="GO" id="GO:0005975">
    <property type="term" value="P:carbohydrate metabolic process"/>
    <property type="evidence" value="ECO:0007669"/>
    <property type="project" value="InterPro"/>
</dbReference>
<dbReference type="PROSITE" id="PS00958">
    <property type="entry name" value="TRANSALDOLASE_2"/>
    <property type="match status" value="1"/>
</dbReference>
<keyword evidence="6 9" id="KW-0570">Pentose shunt</keyword>
<dbReference type="NCBIfam" id="TIGR00875">
    <property type="entry name" value="fsa_talC_mipB"/>
    <property type="match status" value="1"/>
</dbReference>
<dbReference type="PROSITE" id="PS01054">
    <property type="entry name" value="TRANSALDOLASE_1"/>
    <property type="match status" value="1"/>
</dbReference>
<protein>
    <recommendedName>
        <fullName evidence="9">Probable transaldolase</fullName>
        <ecNumber evidence="9">2.2.1.2</ecNumber>
    </recommendedName>
</protein>
<proteinExistence type="inferred from homology"/>
<dbReference type="FunFam" id="3.20.20.70:FF:000018">
    <property type="entry name" value="Probable transaldolase"/>
    <property type="match status" value="1"/>
</dbReference>
<comment type="caution">
    <text evidence="10">The sequence shown here is derived from an EMBL/GenBank/DDBJ whole genome shotgun (WGS) entry which is preliminary data.</text>
</comment>
<comment type="subcellular location">
    <subcellularLocation>
        <location evidence="1 9">Cytoplasm</location>
    </subcellularLocation>
</comment>
<dbReference type="GO" id="GO:0006098">
    <property type="term" value="P:pentose-phosphate shunt"/>
    <property type="evidence" value="ECO:0007669"/>
    <property type="project" value="UniProtKB-UniRule"/>
</dbReference>
<keyword evidence="5 9" id="KW-0808">Transferase</keyword>
<feature type="active site" description="Schiff-base intermediate with substrate" evidence="9">
    <location>
        <position position="83"/>
    </location>
</feature>
<comment type="function">
    <text evidence="9">Transaldolase is important for the balance of metabolites in the pentose-phosphate pathway.</text>
</comment>
<evidence type="ECO:0000256" key="1">
    <source>
        <dbReference type="ARBA" id="ARBA00004496"/>
    </source>
</evidence>
<organism evidence="10 11">
    <name type="scientific">Halobacteriovorax marinus</name>
    <dbReference type="NCBI Taxonomy" id="97084"/>
    <lineage>
        <taxon>Bacteria</taxon>
        <taxon>Pseudomonadati</taxon>
        <taxon>Bdellovibrionota</taxon>
        <taxon>Bacteriovoracia</taxon>
        <taxon>Bacteriovoracales</taxon>
        <taxon>Halobacteriovoraceae</taxon>
        <taxon>Halobacteriovorax</taxon>
    </lineage>
</organism>
<dbReference type="GO" id="GO:0004801">
    <property type="term" value="F:transaldolase activity"/>
    <property type="evidence" value="ECO:0007669"/>
    <property type="project" value="UniProtKB-UniRule"/>
</dbReference>
<evidence type="ECO:0000256" key="6">
    <source>
        <dbReference type="ARBA" id="ARBA00023126"/>
    </source>
</evidence>
<evidence type="ECO:0000313" key="11">
    <source>
        <dbReference type="Proteomes" id="UP000196531"/>
    </source>
</evidence>
<dbReference type="Proteomes" id="UP000196531">
    <property type="component" value="Unassembled WGS sequence"/>
</dbReference>
<reference evidence="11" key="1">
    <citation type="journal article" date="2017" name="Proc. Natl. Acad. Sci. U.S.A.">
        <title>Simulation of Deepwater Horizon oil plume reveals substrate specialization within a complex community of hydrocarbon-degraders.</title>
        <authorList>
            <person name="Hu P."/>
            <person name="Dubinsky E.A."/>
            <person name="Probst A.J."/>
            <person name="Wang J."/>
            <person name="Sieber C.M.K."/>
            <person name="Tom L.M."/>
            <person name="Gardinali P."/>
            <person name="Banfield J.F."/>
            <person name="Atlas R.M."/>
            <person name="Andersen G.L."/>
        </authorList>
    </citation>
    <scope>NUCLEOTIDE SEQUENCE [LARGE SCALE GENOMIC DNA]</scope>
</reference>
<sequence length="214" mass="23138">MEIFLDTGVVDEIREAAKWGVIDGVTTNPTLIAKTGRTQEDVIKEICEIIDGPISAEVIATDTEGMIKEGSELAKIHKNVVIKLPLTEDGIAACKWFSDNDIKTNVTLCFSVNQAFLAAKNGATYISPFIGRLDDIGHSGMDLIDEIRTVYDNFGFTTKILAASIRHSSHVRDALLVGADVGTMPINVVKGLFKHPLTDKGLAQFLADHAKANA</sequence>
<dbReference type="InterPro" id="IPR001585">
    <property type="entry name" value="TAL/FSA"/>
</dbReference>
<evidence type="ECO:0000256" key="3">
    <source>
        <dbReference type="ARBA" id="ARBA00005740"/>
    </source>
</evidence>
<dbReference type="InterPro" id="IPR033919">
    <property type="entry name" value="TSA/FSA_arc/bac"/>
</dbReference>
<keyword evidence="7 9" id="KW-0704">Schiff base</keyword>
<dbReference type="CDD" id="cd00956">
    <property type="entry name" value="Transaldolase_FSA"/>
    <property type="match status" value="1"/>
</dbReference>
<dbReference type="GO" id="GO:0016832">
    <property type="term" value="F:aldehyde-lyase activity"/>
    <property type="evidence" value="ECO:0007669"/>
    <property type="project" value="InterPro"/>
</dbReference>
<accession>A0A1Y5FAB1</accession>
<dbReference type="EC" id="2.2.1.2" evidence="9"/>
<name>A0A1Y5FAB1_9BACT</name>